<feature type="region of interest" description="Disordered" evidence="1">
    <location>
        <begin position="26"/>
        <end position="53"/>
    </location>
</feature>
<feature type="compositionally biased region" description="Polar residues" evidence="1">
    <location>
        <begin position="26"/>
        <end position="42"/>
    </location>
</feature>
<evidence type="ECO:0000256" key="2">
    <source>
        <dbReference type="SAM" id="SignalP"/>
    </source>
</evidence>
<gene>
    <name evidence="3" type="ORF">PLEPLA_LOCUS23837</name>
</gene>
<organism evidence="3 4">
    <name type="scientific">Pleuronectes platessa</name>
    <name type="common">European plaice</name>
    <dbReference type="NCBI Taxonomy" id="8262"/>
    <lineage>
        <taxon>Eukaryota</taxon>
        <taxon>Metazoa</taxon>
        <taxon>Chordata</taxon>
        <taxon>Craniata</taxon>
        <taxon>Vertebrata</taxon>
        <taxon>Euteleostomi</taxon>
        <taxon>Actinopterygii</taxon>
        <taxon>Neopterygii</taxon>
        <taxon>Teleostei</taxon>
        <taxon>Neoteleostei</taxon>
        <taxon>Acanthomorphata</taxon>
        <taxon>Carangaria</taxon>
        <taxon>Pleuronectiformes</taxon>
        <taxon>Pleuronectoidei</taxon>
        <taxon>Pleuronectidae</taxon>
        <taxon>Pleuronectes</taxon>
    </lineage>
</organism>
<comment type="caution">
    <text evidence="3">The sequence shown here is derived from an EMBL/GenBank/DDBJ whole genome shotgun (WGS) entry which is preliminary data.</text>
</comment>
<dbReference type="EMBL" id="CADEAL010001811">
    <property type="protein sequence ID" value="CAB1435791.1"/>
    <property type="molecule type" value="Genomic_DNA"/>
</dbReference>
<feature type="non-terminal residue" evidence="3">
    <location>
        <position position="100"/>
    </location>
</feature>
<keyword evidence="2" id="KW-0732">Signal</keyword>
<evidence type="ECO:0000313" key="4">
    <source>
        <dbReference type="Proteomes" id="UP001153269"/>
    </source>
</evidence>
<reference evidence="3" key="1">
    <citation type="submission" date="2020-03" db="EMBL/GenBank/DDBJ databases">
        <authorList>
            <person name="Weist P."/>
        </authorList>
    </citation>
    <scope>NUCLEOTIDE SEQUENCE</scope>
</reference>
<name>A0A9N7UQ55_PLEPL</name>
<proteinExistence type="predicted"/>
<evidence type="ECO:0000313" key="3">
    <source>
        <dbReference type="EMBL" id="CAB1435791.1"/>
    </source>
</evidence>
<dbReference type="AlphaFoldDB" id="A0A9N7UQ55"/>
<feature type="compositionally biased region" description="Basic and acidic residues" evidence="1">
    <location>
        <begin position="44"/>
        <end position="53"/>
    </location>
</feature>
<protein>
    <recommendedName>
        <fullName evidence="5">Secreted protein</fullName>
    </recommendedName>
</protein>
<dbReference type="Proteomes" id="UP001153269">
    <property type="component" value="Unassembled WGS sequence"/>
</dbReference>
<evidence type="ECO:0000256" key="1">
    <source>
        <dbReference type="SAM" id="MobiDB-lite"/>
    </source>
</evidence>
<sequence>DLNCRRRISLHTYVLLYLLTSAPTPISSKHTQQVATPSQQRSGRVAEDQKRQHQVELSIIPPHAVRLHSPVSVRTDSLTAGRGAALFSGQRRAGDSSRCG</sequence>
<keyword evidence="4" id="KW-1185">Reference proteome</keyword>
<feature type="chain" id="PRO_5040287784" description="Secreted protein" evidence="2">
    <location>
        <begin position="29"/>
        <end position="100"/>
    </location>
</feature>
<evidence type="ECO:0008006" key="5">
    <source>
        <dbReference type="Google" id="ProtNLM"/>
    </source>
</evidence>
<feature type="signal peptide" evidence="2">
    <location>
        <begin position="1"/>
        <end position="28"/>
    </location>
</feature>
<accession>A0A9N7UQ55</accession>